<proteinExistence type="predicted"/>
<organism evidence="12 13">
    <name type="scientific">Escovopsis weberi</name>
    <dbReference type="NCBI Taxonomy" id="150374"/>
    <lineage>
        <taxon>Eukaryota</taxon>
        <taxon>Fungi</taxon>
        <taxon>Dikarya</taxon>
        <taxon>Ascomycota</taxon>
        <taxon>Pezizomycotina</taxon>
        <taxon>Sordariomycetes</taxon>
        <taxon>Hypocreomycetidae</taxon>
        <taxon>Hypocreales</taxon>
        <taxon>Hypocreaceae</taxon>
        <taxon>Escovopsis</taxon>
    </lineage>
</organism>
<protein>
    <recommendedName>
        <fullName evidence="8">U4/U6 snRNA-associated-splicing factor PRP24</fullName>
    </recommendedName>
</protein>
<evidence type="ECO:0000259" key="11">
    <source>
        <dbReference type="PROSITE" id="PS50102"/>
    </source>
</evidence>
<feature type="region of interest" description="Disordered" evidence="10">
    <location>
        <begin position="535"/>
        <end position="595"/>
    </location>
</feature>
<sequence>MANPVGEDSWLAYLDESARNISDLEQRVNVVEIYKRAVIAEPGSLRVWLGYCNYVWSLWADSHSGDAGWSEEEQMIGRELFSFNTALGLWQQGYEAIKYRLSDSHVFWDRWVSLELELLGETGTPEGIKRITHLYRDRLMTPHLTWDDTAQMYSSFLSEHNRAGWEESMKDITARSQDAKRLVAERDPYELRLQQAVRADDMEAQKTVMTEYLDWEMIQSELRTEDVQLGVDLCHGLFDRALTGLFSVDEAMWHEYFAFLSSSYTDSNASEKLLTAIRRAVQHCPWSGRLWSRYILCAEEARLDFAEVESIKHAATSENQLYKNGMESLLEMYVAWCGFLKRTAMDPSASDEAVDVADVGLTAALEDVEVVGQRLYGKEFQGDPKFRLERIYIQYLTEKKGAIDAARAKWNKLASVQIHANSYDFWFRFYIWEMFIFVSTNLANPIHGSPLTSASSRVPTLATAVLHRAATRMALDWPEKVLEVYMQHCNDYEPSTSMRRAAGLIHKLEKLVAKRRAAEQQEKAAAFAAYYGAQEADPHPDECDENPPSAQKRKRETAPETQNEDEDENSKKRQKSAQDPGESQAELKRDRENTTVVVANLPREVTQTKLRQYFKEFGHLNSIPAFRREDDDQSVIAMIEFSSAEEARSALLRDQKFFGQSQISVQSGHDLTVYVANYPPTADEKYIRDLFKSCGEILSIRWPSLKVNVHRRFCYVSFRDRDASARAVAKDGITIGGSYKLLAKYSDPGHKKNREGPVAEGREVHISGLNTAATEDELRSIFSKFGNVTRINIPRNMSGKGRGFAFVVFETREEAEESASELNNTKFLNQILHVEISKHSKVKPSAQNAVHAPSASPSQSPAPTGGAEAMDIVADGRASNPTSAEIASRTIALLGLPDTVNDARVRSLVEPLGAIVKLVLQPSRGGAKIEFADSGTAGRASLQLDNLEFEGRKLRVGSLEELRHARAERTQDRIVYGAKAQKQNDPAPKNAARSLLPQTTVRRPAPGKPGPKRGLGFLPSRTTPKTQGDASNAGLGGDEAADQKAEGSKQKSNAQFRTLLLTGSFVKGGEGSSS</sequence>
<feature type="domain" description="RRM" evidence="11">
    <location>
        <begin position="762"/>
        <end position="839"/>
    </location>
</feature>
<feature type="region of interest" description="Disordered" evidence="10">
    <location>
        <begin position="842"/>
        <end position="867"/>
    </location>
</feature>
<feature type="domain" description="RRM" evidence="11">
    <location>
        <begin position="594"/>
        <end position="678"/>
    </location>
</feature>
<dbReference type="InterPro" id="IPR031766">
    <property type="entry name" value="RRM_occluded"/>
</dbReference>
<dbReference type="AlphaFoldDB" id="A0A0M8N644"/>
<dbReference type="FunFam" id="3.30.70.330:FF:000365">
    <property type="entry name" value="U4/U6 snRNA-associated-splicing factor PRP24"/>
    <property type="match status" value="1"/>
</dbReference>
<keyword evidence="6" id="KW-0539">Nucleus</keyword>
<dbReference type="GO" id="GO:0005688">
    <property type="term" value="C:U6 snRNP"/>
    <property type="evidence" value="ECO:0007669"/>
    <property type="project" value="UniProtKB-ARBA"/>
</dbReference>
<comment type="caution">
    <text evidence="12">The sequence shown here is derived from an EMBL/GenBank/DDBJ whole genome shotgun (WGS) entry which is preliminary data.</text>
</comment>
<accession>A0A0M8N644</accession>
<dbReference type="SMART" id="SM00386">
    <property type="entry name" value="HAT"/>
    <property type="match status" value="3"/>
</dbReference>
<keyword evidence="2" id="KW-0507">mRNA processing</keyword>
<dbReference type="EMBL" id="LGSR01000013">
    <property type="protein sequence ID" value="KOS20750.1"/>
    <property type="molecule type" value="Genomic_DNA"/>
</dbReference>
<dbReference type="InterPro" id="IPR035979">
    <property type="entry name" value="RBD_domain_sf"/>
</dbReference>
<comment type="subcellular location">
    <subcellularLocation>
        <location evidence="1">Nucleus</location>
    </subcellularLocation>
</comment>
<keyword evidence="3" id="KW-0677">Repeat</keyword>
<evidence type="ECO:0000256" key="9">
    <source>
        <dbReference type="PROSITE-ProRule" id="PRU00176"/>
    </source>
</evidence>
<evidence type="ECO:0000256" key="2">
    <source>
        <dbReference type="ARBA" id="ARBA00022664"/>
    </source>
</evidence>
<dbReference type="InterPro" id="IPR012677">
    <property type="entry name" value="Nucleotide-bd_a/b_plait_sf"/>
</dbReference>
<reference evidence="12 13" key="1">
    <citation type="submission" date="2015-07" db="EMBL/GenBank/DDBJ databases">
        <title>The genome of the fungus Escovopsis weberi, a specialized disease agent of ant agriculture.</title>
        <authorList>
            <person name="de Man T.J."/>
            <person name="Stajich J.E."/>
            <person name="Kubicek C.P."/>
            <person name="Chenthamara K."/>
            <person name="Atanasova L."/>
            <person name="Druzhinina I.S."/>
            <person name="Birnbaum S."/>
            <person name="Barribeau S.M."/>
            <person name="Teiling C."/>
            <person name="Suen G."/>
            <person name="Currie C."/>
            <person name="Gerardo N.M."/>
        </authorList>
    </citation>
    <scope>NUCLEOTIDE SEQUENCE [LARGE SCALE GENOMIC DNA]</scope>
</reference>
<gene>
    <name evidence="12" type="ORF">ESCO_004331</name>
</gene>
<dbReference type="GO" id="GO:0008380">
    <property type="term" value="P:RNA splicing"/>
    <property type="evidence" value="ECO:0007669"/>
    <property type="project" value="UniProtKB-KW"/>
</dbReference>
<evidence type="ECO:0000256" key="6">
    <source>
        <dbReference type="ARBA" id="ARBA00023242"/>
    </source>
</evidence>
<dbReference type="Proteomes" id="UP000053831">
    <property type="component" value="Unassembled WGS sequence"/>
</dbReference>
<keyword evidence="4 9" id="KW-0694">RNA-binding</keyword>
<evidence type="ECO:0000256" key="1">
    <source>
        <dbReference type="ARBA" id="ARBA00004123"/>
    </source>
</evidence>
<evidence type="ECO:0000256" key="10">
    <source>
        <dbReference type="SAM" id="MobiDB-lite"/>
    </source>
</evidence>
<dbReference type="InterPro" id="IPR011990">
    <property type="entry name" value="TPR-like_helical_dom_sf"/>
</dbReference>
<dbReference type="CDD" id="cd00590">
    <property type="entry name" value="RRM_SF"/>
    <property type="match status" value="1"/>
</dbReference>
<dbReference type="Pfam" id="PF00076">
    <property type="entry name" value="RRM_1"/>
    <property type="match status" value="3"/>
</dbReference>
<feature type="compositionally biased region" description="Polar residues" evidence="10">
    <location>
        <begin position="1020"/>
        <end position="1030"/>
    </location>
</feature>
<evidence type="ECO:0000313" key="12">
    <source>
        <dbReference type="EMBL" id="KOS20750.1"/>
    </source>
</evidence>
<dbReference type="GO" id="GO:0003723">
    <property type="term" value="F:RNA binding"/>
    <property type="evidence" value="ECO:0007669"/>
    <property type="project" value="UniProtKB-UniRule"/>
</dbReference>
<evidence type="ECO:0000256" key="7">
    <source>
        <dbReference type="ARBA" id="ARBA00093374"/>
    </source>
</evidence>
<feature type="region of interest" description="Disordered" evidence="10">
    <location>
        <begin position="973"/>
        <end position="1074"/>
    </location>
</feature>
<feature type="domain" description="RRM" evidence="11">
    <location>
        <begin position="889"/>
        <end position="961"/>
    </location>
</feature>
<feature type="compositionally biased region" description="Low complexity" evidence="10">
    <location>
        <begin position="852"/>
        <end position="863"/>
    </location>
</feature>
<dbReference type="Gene3D" id="3.30.70.330">
    <property type="match status" value="4"/>
</dbReference>
<evidence type="ECO:0000256" key="4">
    <source>
        <dbReference type="ARBA" id="ARBA00022884"/>
    </source>
</evidence>
<dbReference type="OrthoDB" id="360390at2759"/>
<dbReference type="SMART" id="SM00360">
    <property type="entry name" value="RRM"/>
    <property type="match status" value="4"/>
</dbReference>
<dbReference type="PANTHER" id="PTHR10352">
    <property type="entry name" value="EUKARYOTIC TRANSLATION INITIATION FACTOR 3 SUBUNIT G"/>
    <property type="match status" value="1"/>
</dbReference>
<dbReference type="GO" id="GO:0006397">
    <property type="term" value="P:mRNA processing"/>
    <property type="evidence" value="ECO:0007669"/>
    <property type="project" value="UniProtKB-KW"/>
</dbReference>
<dbReference type="SUPFAM" id="SSF48452">
    <property type="entry name" value="TPR-like"/>
    <property type="match status" value="1"/>
</dbReference>
<evidence type="ECO:0000256" key="5">
    <source>
        <dbReference type="ARBA" id="ARBA00023187"/>
    </source>
</evidence>
<dbReference type="Pfam" id="PF16842">
    <property type="entry name" value="RRM_occluded"/>
    <property type="match status" value="1"/>
</dbReference>
<evidence type="ECO:0000313" key="13">
    <source>
        <dbReference type="Proteomes" id="UP000053831"/>
    </source>
</evidence>
<dbReference type="SUPFAM" id="SSF54928">
    <property type="entry name" value="RNA-binding domain, RBD"/>
    <property type="match status" value="3"/>
</dbReference>
<dbReference type="InterPro" id="IPR003107">
    <property type="entry name" value="HAT"/>
</dbReference>
<evidence type="ECO:0000256" key="8">
    <source>
        <dbReference type="ARBA" id="ARBA00093627"/>
    </source>
</evidence>
<dbReference type="STRING" id="150374.A0A0M8N644"/>
<evidence type="ECO:0000256" key="3">
    <source>
        <dbReference type="ARBA" id="ARBA00022737"/>
    </source>
</evidence>
<keyword evidence="5" id="KW-0508">mRNA splicing</keyword>
<keyword evidence="13" id="KW-1185">Reference proteome</keyword>
<comment type="function">
    <text evidence="7">Functions as a recycling factor of the spliceosome, a machinery that forms on each precursor-messenger RNA (pre-mRNA) and catalyzes the removal of introns. Chaperones the re-annealing of U4 and U6 snRNAs (small nuclear RNAs) released from previous rounds of splicing, an initial step in reforming the U4/U6-U5 tri-snRNP (small nuclear ribonucleoprotein) that can reassemble into another spliceosome complex; this step involves binding U6 and facilitating the unwinding of the U6 internal stem loop, followed by base-pairing of U6 to U4.</text>
</comment>
<feature type="domain" description="RRM" evidence="11">
    <location>
        <begin position="671"/>
        <end position="748"/>
    </location>
</feature>
<dbReference type="Gene3D" id="1.25.40.10">
    <property type="entry name" value="Tetratricopeptide repeat domain"/>
    <property type="match status" value="2"/>
</dbReference>
<dbReference type="PROSITE" id="PS50102">
    <property type="entry name" value="RRM"/>
    <property type="match status" value="4"/>
</dbReference>
<name>A0A0M8N644_ESCWE</name>
<dbReference type="InterPro" id="IPR000504">
    <property type="entry name" value="RRM_dom"/>
</dbReference>